<dbReference type="Proteomes" id="UP000694257">
    <property type="component" value="Chromosome"/>
</dbReference>
<feature type="domain" description="NmrA-like" evidence="1">
    <location>
        <begin position="2"/>
        <end position="219"/>
    </location>
</feature>
<keyword evidence="3" id="KW-1185">Reference proteome</keyword>
<reference evidence="2 3" key="1">
    <citation type="submission" date="2021-07" db="EMBL/GenBank/DDBJ databases">
        <title>Whole Genome Sequence of Nocardia Iowensis.</title>
        <authorList>
            <person name="Lamm A."/>
            <person name="Collins-Fairclough A.M."/>
            <person name="Bunk B."/>
            <person name="Sproer C."/>
        </authorList>
    </citation>
    <scope>NUCLEOTIDE SEQUENCE [LARGE SCALE GENOMIC DNA]</scope>
    <source>
        <strain evidence="2 3">NRRL 5646</strain>
    </source>
</reference>
<dbReference type="PANTHER" id="PTHR43162:SF1">
    <property type="entry name" value="PRESTALK A DIFFERENTIATION PROTEIN A"/>
    <property type="match status" value="1"/>
</dbReference>
<dbReference type="PANTHER" id="PTHR43162">
    <property type="match status" value="1"/>
</dbReference>
<dbReference type="InterPro" id="IPR008030">
    <property type="entry name" value="NmrA-like"/>
</dbReference>
<evidence type="ECO:0000313" key="2">
    <source>
        <dbReference type="EMBL" id="QXN93222.1"/>
    </source>
</evidence>
<sequence>MSETILVTGATSKNGAAALRHLAGSGHSLRAATREPEQINQPNVQAVRFDWQDPTTYDDAVAGVTAAYVVIPEEMFDGPDRARVFIERAAAAGVRRIVALSARGVDAFPGHPLQGVETVVQASELEWVILRPNWFMQNFTEGIFRPNLFEAGEIRCPGGDAKISFVDVDDIGAVAAAALTGRVDAGTAVDLTGPEALTFGAVAALFTEAFGREIRYVPLTFDDPELGAKMGLGPLPPQAVQALFGRVVDGHEASISEDIPRILGRPAGSFARFAAQIAQQPTAGVS</sequence>
<evidence type="ECO:0000259" key="1">
    <source>
        <dbReference type="Pfam" id="PF05368"/>
    </source>
</evidence>
<dbReference type="EMBL" id="CP078145">
    <property type="protein sequence ID" value="QXN93222.1"/>
    <property type="molecule type" value="Genomic_DNA"/>
</dbReference>
<name>A0ABX8RW83_NOCIO</name>
<gene>
    <name evidence="2" type="ORF">KV110_09030</name>
</gene>
<accession>A0ABX8RW83</accession>
<dbReference type="InterPro" id="IPR051604">
    <property type="entry name" value="Ergot_Alk_Oxidoreductase"/>
</dbReference>
<dbReference type="Pfam" id="PF05368">
    <property type="entry name" value="NmrA"/>
    <property type="match status" value="1"/>
</dbReference>
<evidence type="ECO:0000313" key="3">
    <source>
        <dbReference type="Proteomes" id="UP000694257"/>
    </source>
</evidence>
<protein>
    <submittedName>
        <fullName evidence="2">NAD(P)H-binding protein</fullName>
    </submittedName>
</protein>
<organism evidence="2 3">
    <name type="scientific">Nocardia iowensis</name>
    <dbReference type="NCBI Taxonomy" id="204891"/>
    <lineage>
        <taxon>Bacteria</taxon>
        <taxon>Bacillati</taxon>
        <taxon>Actinomycetota</taxon>
        <taxon>Actinomycetes</taxon>
        <taxon>Mycobacteriales</taxon>
        <taxon>Nocardiaceae</taxon>
        <taxon>Nocardia</taxon>
    </lineage>
</organism>
<dbReference type="RefSeq" id="WP_218475075.1">
    <property type="nucleotide sequence ID" value="NZ_BAABJN010000001.1"/>
</dbReference>
<proteinExistence type="predicted"/>